<accession>A0A6V7UK86</accession>
<reference evidence="2 3" key="1">
    <citation type="submission" date="2020-08" db="EMBL/GenBank/DDBJ databases">
        <authorList>
            <person name="Koutsovoulos G."/>
            <person name="Danchin GJ E."/>
        </authorList>
    </citation>
    <scope>NUCLEOTIDE SEQUENCE [LARGE SCALE GENOMIC DNA]</scope>
</reference>
<organism evidence="2 3">
    <name type="scientific">Meloidogyne enterolobii</name>
    <name type="common">Root-knot nematode worm</name>
    <name type="synonym">Meloidogyne mayaguensis</name>
    <dbReference type="NCBI Taxonomy" id="390850"/>
    <lineage>
        <taxon>Eukaryota</taxon>
        <taxon>Metazoa</taxon>
        <taxon>Ecdysozoa</taxon>
        <taxon>Nematoda</taxon>
        <taxon>Chromadorea</taxon>
        <taxon>Rhabditida</taxon>
        <taxon>Tylenchina</taxon>
        <taxon>Tylenchomorpha</taxon>
        <taxon>Tylenchoidea</taxon>
        <taxon>Meloidogynidae</taxon>
        <taxon>Meloidogyninae</taxon>
        <taxon>Meloidogyne</taxon>
    </lineage>
</organism>
<dbReference type="Proteomes" id="UP000580250">
    <property type="component" value="Unassembled WGS sequence"/>
</dbReference>
<feature type="region of interest" description="Disordered" evidence="1">
    <location>
        <begin position="57"/>
        <end position="76"/>
    </location>
</feature>
<evidence type="ECO:0000313" key="2">
    <source>
        <dbReference type="EMBL" id="CAD2160193.1"/>
    </source>
</evidence>
<dbReference type="EMBL" id="CAJEWN010000078">
    <property type="protein sequence ID" value="CAD2160193.1"/>
    <property type="molecule type" value="Genomic_DNA"/>
</dbReference>
<evidence type="ECO:0000256" key="1">
    <source>
        <dbReference type="SAM" id="MobiDB-lite"/>
    </source>
</evidence>
<name>A0A6V7UK86_MELEN</name>
<proteinExistence type="predicted"/>
<gene>
    <name evidence="2" type="ORF">MENT_LOCUS14126</name>
</gene>
<dbReference type="AlphaFoldDB" id="A0A6V7UK86"/>
<comment type="caution">
    <text evidence="2">The sequence shown here is derived from an EMBL/GenBank/DDBJ whole genome shotgun (WGS) entry which is preliminary data.</text>
</comment>
<feature type="compositionally biased region" description="Polar residues" evidence="1">
    <location>
        <begin position="65"/>
        <end position="75"/>
    </location>
</feature>
<protein>
    <submittedName>
        <fullName evidence="2">Uncharacterized protein</fullName>
    </submittedName>
</protein>
<evidence type="ECO:0000313" key="3">
    <source>
        <dbReference type="Proteomes" id="UP000580250"/>
    </source>
</evidence>
<sequence>MEEQKIEVTSISKVLETKRQLDIDSVPMEVEKKNVGYYENLPSHLIVQEKKPETVESLQLIEPSSGRSPQPISETQQKEIELIKVVRPKNKGRGRKII</sequence>